<gene>
    <name evidence="1" type="ORF">GCT13_07220</name>
</gene>
<dbReference type="AlphaFoldDB" id="A0A7X1N812"/>
<keyword evidence="2" id="KW-1185">Reference proteome</keyword>
<sequence>MLICRKGEWRVESDGYVSSAELCGLEGLREVEASRARDAEYASACLAQRARALKRRAWRRGYDAGREAALHEFLAPSAAASFASRCLEERLAGVALEAIVEIVGELPAGMLLRNRLRRCIGASRTQQVLSVRVSADDCEETQRIVSALEHELDVPLFVVLADAGLPPHSLVIETERGVIDGSLTPQLRALERGMRDAIAAVLDEYRYIDGESAKKFAVVESGLRDVIDVLARPCEMQYGGDFK</sequence>
<keyword evidence="1" id="KW-0282">Flagellum</keyword>
<organism evidence="1 2">
    <name type="scientific">Paraburkholderia franconis</name>
    <dbReference type="NCBI Taxonomy" id="2654983"/>
    <lineage>
        <taxon>Bacteria</taxon>
        <taxon>Pseudomonadati</taxon>
        <taxon>Pseudomonadota</taxon>
        <taxon>Betaproteobacteria</taxon>
        <taxon>Burkholderiales</taxon>
        <taxon>Burkholderiaceae</taxon>
        <taxon>Paraburkholderia</taxon>
    </lineage>
</organism>
<proteinExistence type="predicted"/>
<evidence type="ECO:0000313" key="2">
    <source>
        <dbReference type="Proteomes" id="UP000484381"/>
    </source>
</evidence>
<evidence type="ECO:0000313" key="1">
    <source>
        <dbReference type="EMBL" id="MPW16731.1"/>
    </source>
</evidence>
<accession>A0A7X1N812</accession>
<reference evidence="1 2" key="1">
    <citation type="submission" date="2019-10" db="EMBL/GenBank/DDBJ databases">
        <title>Paraburkholderia sp. isolated from nodules of Mimosa pudica from Brazilian Atlantic Forest soils.</title>
        <authorList>
            <person name="Paulitsch F."/>
            <person name="Hungria M."/>
            <person name="Dall'Agnol R."/>
        </authorList>
    </citation>
    <scope>NUCLEOTIDE SEQUENCE [LARGE SCALE GENOMIC DNA]</scope>
    <source>
        <strain evidence="1 2">CNPSo 3157</strain>
    </source>
</reference>
<name>A0A7X1N812_9BURK</name>
<keyword evidence="1" id="KW-0966">Cell projection</keyword>
<dbReference type="Proteomes" id="UP000484381">
    <property type="component" value="Unassembled WGS sequence"/>
</dbReference>
<protein>
    <submittedName>
        <fullName evidence="1">Flagellar biosynthesis protein</fullName>
    </submittedName>
</protein>
<dbReference type="EMBL" id="WHNP01000005">
    <property type="protein sequence ID" value="MPW16731.1"/>
    <property type="molecule type" value="Genomic_DNA"/>
</dbReference>
<dbReference type="RefSeq" id="WP_152756401.1">
    <property type="nucleotide sequence ID" value="NZ_WHNP01000005.1"/>
</dbReference>
<keyword evidence="1" id="KW-0969">Cilium</keyword>
<comment type="caution">
    <text evidence="1">The sequence shown here is derived from an EMBL/GenBank/DDBJ whole genome shotgun (WGS) entry which is preliminary data.</text>
</comment>